<dbReference type="Proteomes" id="UP000267352">
    <property type="component" value="Segment"/>
</dbReference>
<reference evidence="2" key="1">
    <citation type="submission" date="2017-12" db="EMBL/GenBank/DDBJ databases">
        <authorList>
            <person name="Katneni V.K."/>
            <person name="Shekhar M.S."/>
            <person name="Otta S.K."/>
            <person name="Karthic K."/>
            <person name="Jangam A.K."/>
            <person name="Gopikrishna G."/>
            <person name="Vijayan K.K."/>
        </authorList>
    </citation>
    <scope>NUCLEOTIDE SEQUENCE [LARGE SCALE GENOMIC DNA]</scope>
    <source>
        <strain evidence="2">IN_AP4RU</strain>
    </source>
</reference>
<name>A0A2I6SCI3_9VIRU</name>
<dbReference type="EMBL" id="MG702567">
    <property type="protein sequence ID" value="AUO15274.1"/>
    <property type="molecule type" value="Genomic_DNA"/>
</dbReference>
<reference evidence="2" key="2">
    <citation type="journal article" date="2018" name="Genome Announc.">
        <title>First Report of a Complete Genome Sequence of White spot syndrome virus from India.</title>
        <authorList>
            <person name="Vinaya Kumar K."/>
            <person name="Shekhar M.S."/>
            <person name="Otta S.K."/>
            <person name="Karthic K."/>
            <person name="Ashok Kumar J."/>
            <person name="Gopikrishna G."/>
            <person name="Vijayan K.K."/>
        </authorList>
    </citation>
    <scope>NUCLEOTIDE SEQUENCE</scope>
    <source>
        <strain evidence="2">IN_AP4RU</strain>
    </source>
</reference>
<accession>A0A2I6SCI3</accession>
<sequence length="99" mass="11016">MSAIFAQHLVDMTNAKHFKDPKTKKILELDGSSSSDSEEEEETSSSSKRKRGSGARSASSKKEKCPNTIKNWLNDAQGVFRQFADIIINLPSLMILETK</sequence>
<proteinExistence type="predicted"/>
<evidence type="ECO:0000313" key="2">
    <source>
        <dbReference type="EMBL" id="AUO15274.1"/>
    </source>
</evidence>
<feature type="region of interest" description="Disordered" evidence="1">
    <location>
        <begin position="21"/>
        <end position="68"/>
    </location>
</feature>
<evidence type="ECO:0000256" key="1">
    <source>
        <dbReference type="SAM" id="MobiDB-lite"/>
    </source>
</evidence>
<organism evidence="2">
    <name type="scientific">White spot syndrome virus</name>
    <dbReference type="NCBI Taxonomy" id="342409"/>
    <lineage>
        <taxon>Viruses</taxon>
        <taxon>Viruses incertae sedis</taxon>
        <taxon>Naldaviricetes</taxon>
        <taxon>Nimaviridae</taxon>
        <taxon>Whispovirus</taxon>
    </lineage>
</organism>
<protein>
    <submittedName>
        <fullName evidence="2">WSSV544</fullName>
    </submittedName>
</protein>